<dbReference type="AlphaFoldDB" id="A0AAW7PVB0"/>
<reference evidence="1" key="2">
    <citation type="journal article" date="2023" name="Microorganisms">
        <title>Genomic Characterization of Arcobacter butzleri Strains Isolated from Various Sources in Lithuania.</title>
        <authorList>
            <person name="Uljanovas D."/>
            <person name="Golz G."/>
            <person name="Fleischmann S."/>
            <person name="Kudirkiene E."/>
            <person name="Kasetiene N."/>
            <person name="Grineviciene A."/>
            <person name="Tamuleviciene E."/>
            <person name="Aksomaitiene J."/>
            <person name="Alter T."/>
            <person name="Malakauskas M."/>
        </authorList>
    </citation>
    <scope>NUCLEOTIDE SEQUENCE</scope>
    <source>
        <strain evidence="1">RCM69</strain>
    </source>
</reference>
<accession>A0AAW7PVB0</accession>
<gene>
    <name evidence="1" type="ORF">O8C76_02370</name>
</gene>
<reference evidence="1" key="1">
    <citation type="submission" date="2022-12" db="EMBL/GenBank/DDBJ databases">
        <authorList>
            <person name="Uljanovas D."/>
        </authorList>
    </citation>
    <scope>NUCLEOTIDE SEQUENCE</scope>
    <source>
        <strain evidence="1">RCM69</strain>
    </source>
</reference>
<dbReference type="EMBL" id="JAPZCX010000003">
    <property type="protein sequence ID" value="MDN5069872.1"/>
    <property type="molecule type" value="Genomic_DNA"/>
</dbReference>
<evidence type="ECO:0000313" key="1">
    <source>
        <dbReference type="EMBL" id="MDN5069872.1"/>
    </source>
</evidence>
<comment type="caution">
    <text evidence="1">The sequence shown here is derived from an EMBL/GenBank/DDBJ whole genome shotgun (WGS) entry which is preliminary data.</text>
</comment>
<evidence type="ECO:0000313" key="2">
    <source>
        <dbReference type="Proteomes" id="UP001170288"/>
    </source>
</evidence>
<sequence length="154" mass="18287">MPQILKTIEEYVVNDRKRNTFFMVFNTVYNDIHAFKKEPEINSLDGIFTSYLNKEFSDNKARNEFLQFMKKEFPNTELIEVFDLVDSSYMTYPYLGSIAIDCEENDEVYNAICKKYEDSDGMALSNNAVFWVITYDMALKFYKEKKEAWESELE</sequence>
<dbReference type="RefSeq" id="WP_301372031.1">
    <property type="nucleotide sequence ID" value="NZ_JAPZCX010000003.1"/>
</dbReference>
<dbReference type="Proteomes" id="UP001170288">
    <property type="component" value="Unassembled WGS sequence"/>
</dbReference>
<protein>
    <submittedName>
        <fullName evidence="1">Uncharacterized protein</fullName>
    </submittedName>
</protein>
<name>A0AAW7PVB0_9BACT</name>
<proteinExistence type="predicted"/>
<organism evidence="1 2">
    <name type="scientific">Aliarcobacter butzleri</name>
    <dbReference type="NCBI Taxonomy" id="28197"/>
    <lineage>
        <taxon>Bacteria</taxon>
        <taxon>Pseudomonadati</taxon>
        <taxon>Campylobacterota</taxon>
        <taxon>Epsilonproteobacteria</taxon>
        <taxon>Campylobacterales</taxon>
        <taxon>Arcobacteraceae</taxon>
        <taxon>Aliarcobacter</taxon>
    </lineage>
</organism>